<organism evidence="1 2">
    <name type="scientific">Neisseria meningitidis serogroup B</name>
    <dbReference type="NCBI Taxonomy" id="491"/>
    <lineage>
        <taxon>Bacteria</taxon>
        <taxon>Pseudomonadati</taxon>
        <taxon>Pseudomonadota</taxon>
        <taxon>Betaproteobacteria</taxon>
        <taxon>Neisseriales</taxon>
        <taxon>Neisseriaceae</taxon>
        <taxon>Neisseria</taxon>
    </lineage>
</organism>
<name>A0A0H5QDG5_NEIMI</name>
<sequence length="49" mass="5772">MINNFLWRSSEKWVSDGLLSFIDNQYCLKRLLPPCRHSRTGGNPFLGFR</sequence>
<evidence type="ECO:0000313" key="2">
    <source>
        <dbReference type="Proteomes" id="UP000182715"/>
    </source>
</evidence>
<reference evidence="1 2" key="1">
    <citation type="submission" date="2014-11" db="EMBL/GenBank/DDBJ databases">
        <authorList>
            <person name="Diene M.Seydina."/>
        </authorList>
    </citation>
    <scope>NUCLEOTIDE SEQUENCE [LARGE SCALE GENOMIC DNA]</scope>
    <source>
        <strain evidence="1 2">Neisseria meningitidis CHUV</strain>
    </source>
</reference>
<evidence type="ECO:0000313" key="1">
    <source>
        <dbReference type="EMBL" id="CRY99984.1"/>
    </source>
</evidence>
<proteinExistence type="predicted"/>
<dbReference type="Proteomes" id="UP000182715">
    <property type="component" value="Unassembled WGS sequence"/>
</dbReference>
<accession>A0A0H5QDG5</accession>
<dbReference type="EMBL" id="CVTF01000114">
    <property type="protein sequence ID" value="CRY99984.1"/>
    <property type="molecule type" value="Genomic_DNA"/>
</dbReference>
<protein>
    <submittedName>
        <fullName evidence="1">Uncharacterized protein</fullName>
    </submittedName>
</protein>
<dbReference type="AlphaFoldDB" id="A0A0H5QDG5"/>